<dbReference type="OrthoDB" id="337884at2"/>
<dbReference type="Pfam" id="PF10387">
    <property type="entry name" value="DUF2442"/>
    <property type="match status" value="1"/>
</dbReference>
<dbReference type="RefSeq" id="WP_160777887.1">
    <property type="nucleotide sequence ID" value="NZ_BAAAZF010000001.1"/>
</dbReference>
<keyword evidence="3" id="KW-1185">Reference proteome</keyword>
<organism evidence="2 3">
    <name type="scientific">Parerythrobacter jejuensis</name>
    <dbReference type="NCBI Taxonomy" id="795812"/>
    <lineage>
        <taxon>Bacteria</taxon>
        <taxon>Pseudomonadati</taxon>
        <taxon>Pseudomonadota</taxon>
        <taxon>Alphaproteobacteria</taxon>
        <taxon>Sphingomonadales</taxon>
        <taxon>Erythrobacteraceae</taxon>
        <taxon>Parerythrobacter</taxon>
    </lineage>
</organism>
<gene>
    <name evidence="1" type="ORF">GRI94_00655</name>
    <name evidence="2" type="ORF">GRI94_14745</name>
</gene>
<evidence type="ECO:0000313" key="1">
    <source>
        <dbReference type="EMBL" id="MXP30327.1"/>
    </source>
</evidence>
<dbReference type="EMBL" id="WTYE01000001">
    <property type="protein sequence ID" value="MXP33087.1"/>
    <property type="molecule type" value="Genomic_DNA"/>
</dbReference>
<proteinExistence type="predicted"/>
<dbReference type="Gene3D" id="3.30.2020.40">
    <property type="entry name" value="Uncharacterised protein PF10387, DUF2442"/>
    <property type="match status" value="1"/>
</dbReference>
<protein>
    <submittedName>
        <fullName evidence="2">DUF2442 domain-containing protein</fullName>
    </submittedName>
</protein>
<dbReference type="AlphaFoldDB" id="A0A845AUW2"/>
<comment type="caution">
    <text evidence="2">The sequence shown here is derived from an EMBL/GenBank/DDBJ whole genome shotgun (WGS) entry which is preliminary data.</text>
</comment>
<evidence type="ECO:0000313" key="3">
    <source>
        <dbReference type="Proteomes" id="UP000446786"/>
    </source>
</evidence>
<sequence>MTSSENNAGTTIRNLRLVDGCIEAELTDGGLVSVPIAWYPRLARAEVEALNNWRLHPGGGGIRWPDIDEDLSLDGMRRGAPSPET</sequence>
<reference evidence="2 3" key="1">
    <citation type="submission" date="2019-12" db="EMBL/GenBank/DDBJ databases">
        <title>Genomic-based taxomic classification of the family Erythrobacteraceae.</title>
        <authorList>
            <person name="Xu L."/>
        </authorList>
    </citation>
    <scope>NUCLEOTIDE SEQUENCE [LARGE SCALE GENOMIC DNA]</scope>
    <source>
        <strain evidence="2 3">JCM 16677</strain>
    </source>
</reference>
<name>A0A845AUW2_9SPHN</name>
<accession>A0A845AUW2</accession>
<evidence type="ECO:0000313" key="2">
    <source>
        <dbReference type="EMBL" id="MXP33087.1"/>
    </source>
</evidence>
<dbReference type="InterPro" id="IPR018841">
    <property type="entry name" value="DUF2442"/>
</dbReference>
<dbReference type="Proteomes" id="UP000446786">
    <property type="component" value="Unassembled WGS sequence"/>
</dbReference>
<dbReference type="EMBL" id="WTYE01000001">
    <property type="protein sequence ID" value="MXP30327.1"/>
    <property type="molecule type" value="Genomic_DNA"/>
</dbReference>